<dbReference type="EMBL" id="KI517384">
    <property type="protein sequence ID" value="ESQ56410.1"/>
    <property type="molecule type" value="Genomic_DNA"/>
</dbReference>
<dbReference type="Gramene" id="ESQ56409">
    <property type="protein sequence ID" value="ESQ56409"/>
    <property type="gene ID" value="EUTSA_v10026725mg"/>
</dbReference>
<keyword evidence="2" id="KW-1185">Reference proteome</keyword>
<reference evidence="1 2" key="1">
    <citation type="journal article" date="2013" name="Front. Plant Sci.">
        <title>The Reference Genome of the Halophytic Plant Eutrema salsugineum.</title>
        <authorList>
            <person name="Yang R."/>
            <person name="Jarvis D.E."/>
            <person name="Chen H."/>
            <person name="Beilstein M.A."/>
            <person name="Grimwood J."/>
            <person name="Jenkins J."/>
            <person name="Shu S."/>
            <person name="Prochnik S."/>
            <person name="Xin M."/>
            <person name="Ma C."/>
            <person name="Schmutz J."/>
            <person name="Wing R.A."/>
            <person name="Mitchell-Olds T."/>
            <person name="Schumaker K.S."/>
            <person name="Wang X."/>
        </authorList>
    </citation>
    <scope>NUCLEOTIDE SEQUENCE [LARGE SCALE GENOMIC DNA]</scope>
</reference>
<dbReference type="Gramene" id="ESQ56410">
    <property type="protein sequence ID" value="ESQ56410"/>
    <property type="gene ID" value="EUTSA_v10026725mg"/>
</dbReference>
<gene>
    <name evidence="1" type="ORF">EUTSA_v10026725mg</name>
</gene>
<sequence length="73" mass="8292">MSGWKKVWRRGRQGLYLNTIQQILEAQRCQCKCFTSGLNPSSLNRGGKERMGGQIVEEFERSSSTLGKRADKV</sequence>
<protein>
    <submittedName>
        <fullName evidence="1">Uncharacterized protein</fullName>
    </submittedName>
</protein>
<dbReference type="AlphaFoldDB" id="V4M0B8"/>
<organism evidence="1 2">
    <name type="scientific">Eutrema salsugineum</name>
    <name type="common">Saltwater cress</name>
    <name type="synonym">Sisymbrium salsugineum</name>
    <dbReference type="NCBI Taxonomy" id="72664"/>
    <lineage>
        <taxon>Eukaryota</taxon>
        <taxon>Viridiplantae</taxon>
        <taxon>Streptophyta</taxon>
        <taxon>Embryophyta</taxon>
        <taxon>Tracheophyta</taxon>
        <taxon>Spermatophyta</taxon>
        <taxon>Magnoliopsida</taxon>
        <taxon>eudicotyledons</taxon>
        <taxon>Gunneridae</taxon>
        <taxon>Pentapetalae</taxon>
        <taxon>rosids</taxon>
        <taxon>malvids</taxon>
        <taxon>Brassicales</taxon>
        <taxon>Brassicaceae</taxon>
        <taxon>Eutremeae</taxon>
        <taxon>Eutrema</taxon>
    </lineage>
</organism>
<dbReference type="EMBL" id="KI517384">
    <property type="protein sequence ID" value="ESQ56409.1"/>
    <property type="molecule type" value="Genomic_DNA"/>
</dbReference>
<accession>V4M0B8</accession>
<evidence type="ECO:0000313" key="1">
    <source>
        <dbReference type="EMBL" id="ESQ56410.1"/>
    </source>
</evidence>
<dbReference type="KEGG" id="eus:EUTSA_v10026725mg"/>
<proteinExistence type="predicted"/>
<dbReference type="Proteomes" id="UP000030689">
    <property type="component" value="Unassembled WGS sequence"/>
</dbReference>
<name>V4M0B8_EUTSA</name>
<evidence type="ECO:0000313" key="2">
    <source>
        <dbReference type="Proteomes" id="UP000030689"/>
    </source>
</evidence>